<feature type="domain" description="Beta-lactamase-related" evidence="1">
    <location>
        <begin position="63"/>
        <end position="394"/>
    </location>
</feature>
<organism evidence="2 3">
    <name type="scientific">Nocardia bhagyanarayanae</name>
    <dbReference type="NCBI Taxonomy" id="1215925"/>
    <lineage>
        <taxon>Bacteria</taxon>
        <taxon>Bacillati</taxon>
        <taxon>Actinomycetota</taxon>
        <taxon>Actinomycetes</taxon>
        <taxon>Mycobacteriales</taxon>
        <taxon>Nocardiaceae</taxon>
        <taxon>Nocardia</taxon>
    </lineage>
</organism>
<evidence type="ECO:0000259" key="1">
    <source>
        <dbReference type="Pfam" id="PF00144"/>
    </source>
</evidence>
<dbReference type="Pfam" id="PF00144">
    <property type="entry name" value="Beta-lactamase"/>
    <property type="match status" value="1"/>
</dbReference>
<accession>A0A543FIF6</accession>
<keyword evidence="2" id="KW-0378">Hydrolase</keyword>
<dbReference type="PANTHER" id="PTHR46825">
    <property type="entry name" value="D-ALANYL-D-ALANINE-CARBOXYPEPTIDASE/ENDOPEPTIDASE AMPH"/>
    <property type="match status" value="1"/>
</dbReference>
<protein>
    <submittedName>
        <fullName evidence="2">D-alanyl-D-alanine carboxypeptidase</fullName>
    </submittedName>
</protein>
<dbReference type="Gene3D" id="3.40.710.10">
    <property type="entry name" value="DD-peptidase/beta-lactamase superfamily"/>
    <property type="match status" value="1"/>
</dbReference>
<keyword evidence="2" id="KW-0645">Protease</keyword>
<proteinExistence type="predicted"/>
<dbReference type="SUPFAM" id="SSF56601">
    <property type="entry name" value="beta-lactamase/transpeptidase-like"/>
    <property type="match status" value="1"/>
</dbReference>
<dbReference type="InterPro" id="IPR012338">
    <property type="entry name" value="Beta-lactam/transpept-like"/>
</dbReference>
<keyword evidence="3" id="KW-1185">Reference proteome</keyword>
<name>A0A543FIF6_9NOCA</name>
<dbReference type="EMBL" id="VFPG01000001">
    <property type="protein sequence ID" value="TQM33648.1"/>
    <property type="molecule type" value="Genomic_DNA"/>
</dbReference>
<evidence type="ECO:0000313" key="2">
    <source>
        <dbReference type="EMBL" id="TQM33648.1"/>
    </source>
</evidence>
<gene>
    <name evidence="2" type="ORF">FB390_5385</name>
</gene>
<dbReference type="PANTHER" id="PTHR46825:SF7">
    <property type="entry name" value="D-ALANYL-D-ALANINE CARBOXYPEPTIDASE"/>
    <property type="match status" value="1"/>
</dbReference>
<sequence>MRSFRSGSWRWFRASVVVVCAVALASGGSSVPREPVVEDTTPEPAALGRIAEPIVRRVLDALLVPGAVVRIRTPDMLWEQAFGDRALGQDDPVRVHDFFRVGSTTKTMVGTVALQLVREGRLALDDPVSRYRAGVPNGNSITIAELLNMRSGLFSYNEDPEFAAAMDDDPERVWQPDALLRIGFASSPYFAPGTDFRYSNTNTILLAAVLEQITGQDIRTLLTDRIFVPLGMTDTYYPEPGDASLPAPSPRGYLYGTNTSALASAALPDEQIAAARTGALLPTDVTNLDPSWIGAAGGVVSTAQDLENYVRTLVGSDEMLGPVLQRERLDSAAPLDRRDPAGIRYGLGLESFGPMIGHDGAIPGFQTFMGYDPVTDVSIIVLCTLRDGPAGGRPANEIAYRLVSALIGE</sequence>
<reference evidence="2 3" key="1">
    <citation type="submission" date="2019-06" db="EMBL/GenBank/DDBJ databases">
        <title>Sequencing the genomes of 1000 actinobacteria strains.</title>
        <authorList>
            <person name="Klenk H.-P."/>
        </authorList>
    </citation>
    <scope>NUCLEOTIDE SEQUENCE [LARGE SCALE GENOMIC DNA]</scope>
    <source>
        <strain evidence="2 3">DSM 103495</strain>
    </source>
</reference>
<dbReference type="RefSeq" id="WP_141811391.1">
    <property type="nucleotide sequence ID" value="NZ_VFPG01000001.1"/>
</dbReference>
<dbReference type="InterPro" id="IPR001466">
    <property type="entry name" value="Beta-lactam-related"/>
</dbReference>
<keyword evidence="2" id="KW-0121">Carboxypeptidase</keyword>
<dbReference type="GO" id="GO:0004180">
    <property type="term" value="F:carboxypeptidase activity"/>
    <property type="evidence" value="ECO:0007669"/>
    <property type="project" value="UniProtKB-KW"/>
</dbReference>
<dbReference type="AlphaFoldDB" id="A0A543FIF6"/>
<dbReference type="OrthoDB" id="3174977at2"/>
<dbReference type="InterPro" id="IPR050491">
    <property type="entry name" value="AmpC-like"/>
</dbReference>
<dbReference type="Proteomes" id="UP000316331">
    <property type="component" value="Unassembled WGS sequence"/>
</dbReference>
<comment type="caution">
    <text evidence="2">The sequence shown here is derived from an EMBL/GenBank/DDBJ whole genome shotgun (WGS) entry which is preliminary data.</text>
</comment>
<evidence type="ECO:0000313" key="3">
    <source>
        <dbReference type="Proteomes" id="UP000316331"/>
    </source>
</evidence>